<proteinExistence type="predicted"/>
<organism evidence="9 10">
    <name type="scientific">Gordonia rhizosphera NBRC 16068</name>
    <dbReference type="NCBI Taxonomy" id="1108045"/>
    <lineage>
        <taxon>Bacteria</taxon>
        <taxon>Bacillati</taxon>
        <taxon>Actinomycetota</taxon>
        <taxon>Actinomycetes</taxon>
        <taxon>Mycobacteriales</taxon>
        <taxon>Gordoniaceae</taxon>
        <taxon>Gordonia</taxon>
    </lineage>
</organism>
<dbReference type="SUPFAM" id="SSF48317">
    <property type="entry name" value="Acid phosphatase/Vanadium-dependent haloperoxidase"/>
    <property type="match status" value="1"/>
</dbReference>
<evidence type="ECO:0000256" key="7">
    <source>
        <dbReference type="SAM" id="Phobius"/>
    </source>
</evidence>
<keyword evidence="2" id="KW-1003">Cell membrane</keyword>
<evidence type="ECO:0000256" key="6">
    <source>
        <dbReference type="ARBA" id="ARBA00023136"/>
    </source>
</evidence>
<evidence type="ECO:0000256" key="4">
    <source>
        <dbReference type="ARBA" id="ARBA00022801"/>
    </source>
</evidence>
<dbReference type="PANTHER" id="PTHR14969:SF62">
    <property type="entry name" value="DECAPRENYLPHOSPHORYL-5-PHOSPHORIBOSE PHOSPHATASE RV3807C-RELATED"/>
    <property type="match status" value="1"/>
</dbReference>
<evidence type="ECO:0000256" key="2">
    <source>
        <dbReference type="ARBA" id="ARBA00022475"/>
    </source>
</evidence>
<feature type="transmembrane region" description="Helical" evidence="7">
    <location>
        <begin position="22"/>
        <end position="45"/>
    </location>
</feature>
<dbReference type="STRING" id="1108045.GORHZ_046_01260"/>
<dbReference type="AlphaFoldDB" id="K6VPZ1"/>
<reference evidence="9 10" key="1">
    <citation type="submission" date="2012-08" db="EMBL/GenBank/DDBJ databases">
        <title>Whole genome shotgun sequence of Gordonia rhizosphera NBRC 16068.</title>
        <authorList>
            <person name="Takarada H."/>
            <person name="Isaki S."/>
            <person name="Hosoyama A."/>
            <person name="Tsuchikane K."/>
            <person name="Katsumata H."/>
            <person name="Baba S."/>
            <person name="Ohji S."/>
            <person name="Yamazaki S."/>
            <person name="Fujita N."/>
        </authorList>
    </citation>
    <scope>NUCLEOTIDE SEQUENCE [LARGE SCALE GENOMIC DNA]</scope>
    <source>
        <strain evidence="9 10">NBRC 16068</strain>
    </source>
</reference>
<feature type="transmembrane region" description="Helical" evidence="7">
    <location>
        <begin position="250"/>
        <end position="270"/>
    </location>
</feature>
<dbReference type="InterPro" id="IPR000326">
    <property type="entry name" value="PAP2/HPO"/>
</dbReference>
<dbReference type="Gene3D" id="1.20.144.10">
    <property type="entry name" value="Phosphatidic acid phosphatase type 2/haloperoxidase"/>
    <property type="match status" value="2"/>
</dbReference>
<dbReference type="eggNOG" id="COG0671">
    <property type="taxonomic scope" value="Bacteria"/>
</dbReference>
<keyword evidence="6 7" id="KW-0472">Membrane</keyword>
<protein>
    <recommendedName>
        <fullName evidence="8">Phosphatidic acid phosphatase type 2/haloperoxidase domain-containing protein</fullName>
    </recommendedName>
</protein>
<feature type="domain" description="Phosphatidic acid phosphatase type 2/haloperoxidase" evidence="8">
    <location>
        <begin position="181"/>
        <end position="293"/>
    </location>
</feature>
<keyword evidence="5 7" id="KW-1133">Transmembrane helix</keyword>
<evidence type="ECO:0000313" key="10">
    <source>
        <dbReference type="Proteomes" id="UP000008363"/>
    </source>
</evidence>
<feature type="transmembrane region" description="Helical" evidence="7">
    <location>
        <begin position="282"/>
        <end position="302"/>
    </location>
</feature>
<comment type="subcellular location">
    <subcellularLocation>
        <location evidence="1">Cell membrane</location>
        <topology evidence="1">Multi-pass membrane protein</topology>
    </subcellularLocation>
</comment>
<evidence type="ECO:0000313" key="9">
    <source>
        <dbReference type="EMBL" id="GAB88975.1"/>
    </source>
</evidence>
<dbReference type="CDD" id="cd03392">
    <property type="entry name" value="PAP2_like_2"/>
    <property type="match status" value="1"/>
</dbReference>
<evidence type="ECO:0000256" key="5">
    <source>
        <dbReference type="ARBA" id="ARBA00022989"/>
    </source>
</evidence>
<dbReference type="GO" id="GO:0016787">
    <property type="term" value="F:hydrolase activity"/>
    <property type="evidence" value="ECO:0007669"/>
    <property type="project" value="UniProtKB-KW"/>
</dbReference>
<dbReference type="RefSeq" id="WP_006330766.1">
    <property type="nucleotide sequence ID" value="NZ_BAHC01000046.1"/>
</dbReference>
<comment type="caution">
    <text evidence="9">The sequence shown here is derived from an EMBL/GenBank/DDBJ whole genome shotgun (WGS) entry which is preliminary data.</text>
</comment>
<dbReference type="Proteomes" id="UP000008363">
    <property type="component" value="Unassembled WGS sequence"/>
</dbReference>
<dbReference type="PANTHER" id="PTHR14969">
    <property type="entry name" value="SPHINGOSINE-1-PHOSPHATE PHOSPHOHYDROLASE"/>
    <property type="match status" value="1"/>
</dbReference>
<evidence type="ECO:0000259" key="8">
    <source>
        <dbReference type="SMART" id="SM00014"/>
    </source>
</evidence>
<dbReference type="Pfam" id="PF01569">
    <property type="entry name" value="PAP2"/>
    <property type="match status" value="1"/>
</dbReference>
<feature type="transmembrane region" description="Helical" evidence="7">
    <location>
        <begin position="152"/>
        <end position="171"/>
    </location>
</feature>
<evidence type="ECO:0000256" key="1">
    <source>
        <dbReference type="ARBA" id="ARBA00004651"/>
    </source>
</evidence>
<name>K6VPZ1_9ACTN</name>
<dbReference type="InterPro" id="IPR036938">
    <property type="entry name" value="PAP2/HPO_sf"/>
</dbReference>
<dbReference type="GO" id="GO:0005886">
    <property type="term" value="C:plasma membrane"/>
    <property type="evidence" value="ECO:0007669"/>
    <property type="project" value="UniProtKB-SubCell"/>
</dbReference>
<dbReference type="EMBL" id="BAHC01000046">
    <property type="protein sequence ID" value="GAB88975.1"/>
    <property type="molecule type" value="Genomic_DNA"/>
</dbReference>
<feature type="transmembrane region" description="Helical" evidence="7">
    <location>
        <begin position="178"/>
        <end position="200"/>
    </location>
</feature>
<keyword evidence="3 7" id="KW-0812">Transmembrane</keyword>
<evidence type="ECO:0000256" key="3">
    <source>
        <dbReference type="ARBA" id="ARBA00022692"/>
    </source>
</evidence>
<accession>K6VPZ1</accession>
<sequence length="315" mass="32660">MTLPPDGPHVVMAQPSGTGADGFGVVSVVTVVLLVVYAAVAITVARYPLRFPGVAARVSDADATQRLGGWAESRVRASRWGASHPFRIDGAALAALLAGLAVIGALGLGFAEILDNVLDGEGVVGIDVPASRWLAAHRDAWLTSTLRVITDLGSPVTLAVLALVICGVVALRGRSWLPMLLGVVGVGGIGVMVLTIKALVGRPRPLPPFAVIDVGGFSFPSGHATGAAAGAVLCAWMMAHWVIRSWRWRVAAWATAIAFVGAVGFSRVYLGVHYVSDVMAGWLLGGAWAVATIVVGSWWMAVRQATGTTSDTMDP</sequence>
<feature type="transmembrane region" description="Helical" evidence="7">
    <location>
        <begin position="220"/>
        <end position="243"/>
    </location>
</feature>
<keyword evidence="10" id="KW-1185">Reference proteome</keyword>
<feature type="transmembrane region" description="Helical" evidence="7">
    <location>
        <begin position="91"/>
        <end position="111"/>
    </location>
</feature>
<gene>
    <name evidence="9" type="ORF">GORHZ_046_01260</name>
</gene>
<keyword evidence="4" id="KW-0378">Hydrolase</keyword>
<dbReference type="SMART" id="SM00014">
    <property type="entry name" value="acidPPc"/>
    <property type="match status" value="1"/>
</dbReference>